<dbReference type="AlphaFoldDB" id="A0A485KLC1"/>
<accession>A0A485KLC1</accession>
<dbReference type="EMBL" id="VJMH01005115">
    <property type="protein sequence ID" value="KAF0700637.1"/>
    <property type="molecule type" value="Genomic_DNA"/>
</dbReference>
<name>A0A485KLC1_9STRA</name>
<dbReference type="EMBL" id="CAADRA010005136">
    <property type="protein sequence ID" value="VFT85701.1"/>
    <property type="molecule type" value="Genomic_DNA"/>
</dbReference>
<evidence type="ECO:0000313" key="3">
    <source>
        <dbReference type="Proteomes" id="UP000332933"/>
    </source>
</evidence>
<evidence type="ECO:0000313" key="2">
    <source>
        <dbReference type="EMBL" id="VFT85701.1"/>
    </source>
</evidence>
<reference evidence="2 3" key="1">
    <citation type="submission" date="2019-03" db="EMBL/GenBank/DDBJ databases">
        <authorList>
            <person name="Gaulin E."/>
            <person name="Dumas B."/>
        </authorList>
    </citation>
    <scope>NUCLEOTIDE SEQUENCE [LARGE SCALE GENOMIC DNA]</scope>
    <source>
        <strain evidence="2">CBS 568.67</strain>
    </source>
</reference>
<dbReference type="Proteomes" id="UP000332933">
    <property type="component" value="Unassembled WGS sequence"/>
</dbReference>
<organism evidence="2 3">
    <name type="scientific">Aphanomyces stellatus</name>
    <dbReference type="NCBI Taxonomy" id="120398"/>
    <lineage>
        <taxon>Eukaryota</taxon>
        <taxon>Sar</taxon>
        <taxon>Stramenopiles</taxon>
        <taxon>Oomycota</taxon>
        <taxon>Saprolegniomycetes</taxon>
        <taxon>Saprolegniales</taxon>
        <taxon>Verrucalvaceae</taxon>
        <taxon>Aphanomyces</taxon>
    </lineage>
</organism>
<protein>
    <submittedName>
        <fullName evidence="2">Aste57867_8815 protein</fullName>
    </submittedName>
</protein>
<proteinExistence type="predicted"/>
<keyword evidence="3" id="KW-1185">Reference proteome</keyword>
<evidence type="ECO:0000313" key="1">
    <source>
        <dbReference type="EMBL" id="KAF0700637.1"/>
    </source>
</evidence>
<gene>
    <name evidence="2" type="primary">Aste57867_8815</name>
    <name evidence="1" type="ORF">As57867_008780</name>
    <name evidence="2" type="ORF">ASTE57867_8815</name>
</gene>
<sequence>MLARVAGAVGRCSLATSAQPSMKHLIQDANKNPLDPLRQLRVLQALNQIHPSFDIQPTAHEHLAMSSEARYEYLHALSLGESAMDVNVFLARIQSTGAASLVPKDKPNMHQRS</sequence>
<reference evidence="1" key="2">
    <citation type="submission" date="2019-06" db="EMBL/GenBank/DDBJ databases">
        <title>Genomics analysis of Aphanomyces spp. identifies a new class of oomycete effector associated with host adaptation.</title>
        <authorList>
            <person name="Gaulin E."/>
        </authorList>
    </citation>
    <scope>NUCLEOTIDE SEQUENCE</scope>
    <source>
        <strain evidence="1">CBS 578.67</strain>
    </source>
</reference>